<keyword evidence="1" id="KW-1133">Transmembrane helix</keyword>
<evidence type="ECO:0000313" key="4">
    <source>
        <dbReference type="Proteomes" id="UP000581688"/>
    </source>
</evidence>
<dbReference type="RefSeq" id="WP_174497306.1">
    <property type="nucleotide sequence ID" value="NZ_CADDWK010000013.1"/>
</dbReference>
<keyword evidence="4" id="KW-1185">Reference proteome</keyword>
<dbReference type="AlphaFoldDB" id="A0A841Q8Y9"/>
<keyword evidence="1" id="KW-0472">Membrane</keyword>
<dbReference type="EMBL" id="JACHGH010000013">
    <property type="protein sequence ID" value="MBB6454878.1"/>
    <property type="molecule type" value="Genomic_DNA"/>
</dbReference>
<sequence length="421" mass="48962">MKKSLQFVTKLFLIFLSTGVLFSYAMFQGGFVSWFLFFGALPILIYMALLLIYPISRLKLERRISQNIVEAGNSIKVEIRFKRDSFFPLYYCIIEDIMPDSMDWRDTKYSKYNFLSKPSMLKEKQGAKKVIFPWFKSTFSFEYRLKDIPRGEHLIQNIRVSTGDFTGLIRKDYVFQVESKLFVYPAERKLTLRKNAESFEEGAASSFNRTLKNTTVVSGVREYAPGDRVSWIDWKASARKNTMMTKEFEQEKSFDMLVLFDGTLHEKMNWLAFEGSVEVGLSLVKALRDDSARLIFSSLGAERRVFTLNQDHLSKEKIRNHLTKITPLPSLPFSQMIKQEVGKLPQGFLFMVVTTSLSVDLYETLLQLRQRSPRIVLFFVHAERAITSVERDWFKLLKNNGIIVNQLTEEKLTKQSFEVNA</sequence>
<feature type="transmembrane region" description="Helical" evidence="1">
    <location>
        <begin position="33"/>
        <end position="53"/>
    </location>
</feature>
<dbReference type="PANTHER" id="PTHR34351">
    <property type="entry name" value="SLR1927 PROTEIN-RELATED"/>
    <property type="match status" value="1"/>
</dbReference>
<proteinExistence type="predicted"/>
<organism evidence="3 4">
    <name type="scientific">Salirhabdus euzebyi</name>
    <dbReference type="NCBI Taxonomy" id="394506"/>
    <lineage>
        <taxon>Bacteria</taxon>
        <taxon>Bacillati</taxon>
        <taxon>Bacillota</taxon>
        <taxon>Bacilli</taxon>
        <taxon>Bacillales</taxon>
        <taxon>Bacillaceae</taxon>
        <taxon>Salirhabdus</taxon>
    </lineage>
</organism>
<dbReference type="Pfam" id="PF01882">
    <property type="entry name" value="DUF58"/>
    <property type="match status" value="1"/>
</dbReference>
<keyword evidence="1" id="KW-0812">Transmembrane</keyword>
<dbReference type="InterPro" id="IPR002881">
    <property type="entry name" value="DUF58"/>
</dbReference>
<evidence type="ECO:0000313" key="3">
    <source>
        <dbReference type="EMBL" id="MBB6454878.1"/>
    </source>
</evidence>
<gene>
    <name evidence="3" type="ORF">HNQ94_003367</name>
</gene>
<dbReference type="Proteomes" id="UP000581688">
    <property type="component" value="Unassembled WGS sequence"/>
</dbReference>
<reference evidence="3 4" key="1">
    <citation type="submission" date="2020-08" db="EMBL/GenBank/DDBJ databases">
        <title>Genomic Encyclopedia of Type Strains, Phase IV (KMG-IV): sequencing the most valuable type-strain genomes for metagenomic binning, comparative biology and taxonomic classification.</title>
        <authorList>
            <person name="Goeker M."/>
        </authorList>
    </citation>
    <scope>NUCLEOTIDE SEQUENCE [LARGE SCALE GENOMIC DNA]</scope>
    <source>
        <strain evidence="3 4">DSM 19612</strain>
    </source>
</reference>
<protein>
    <submittedName>
        <fullName evidence="3">Uncharacterized protein (DUF58 family)</fullName>
    </submittedName>
</protein>
<evidence type="ECO:0000256" key="1">
    <source>
        <dbReference type="SAM" id="Phobius"/>
    </source>
</evidence>
<evidence type="ECO:0000259" key="2">
    <source>
        <dbReference type="Pfam" id="PF01882"/>
    </source>
</evidence>
<comment type="caution">
    <text evidence="3">The sequence shown here is derived from an EMBL/GenBank/DDBJ whole genome shotgun (WGS) entry which is preliminary data.</text>
</comment>
<feature type="domain" description="DUF58" evidence="2">
    <location>
        <begin position="220"/>
        <end position="263"/>
    </location>
</feature>
<feature type="transmembrane region" description="Helical" evidence="1">
    <location>
        <begin position="7"/>
        <end position="27"/>
    </location>
</feature>
<name>A0A841Q8Y9_9BACI</name>
<accession>A0A841Q8Y9</accession>
<dbReference type="PANTHER" id="PTHR34351:SF2">
    <property type="entry name" value="DUF58 DOMAIN-CONTAINING PROTEIN"/>
    <property type="match status" value="1"/>
</dbReference>